<name>A6JK19_RAT</name>
<reference evidence="2" key="1">
    <citation type="submission" date="2005-09" db="EMBL/GenBank/DDBJ databases">
        <authorList>
            <person name="Mural R.J."/>
            <person name="Li P.W."/>
            <person name="Adams M.D."/>
            <person name="Amanatides P.G."/>
            <person name="Baden-Tillson H."/>
            <person name="Barnstead M."/>
            <person name="Chin S.H."/>
            <person name="Dew I."/>
            <person name="Evans C.A."/>
            <person name="Ferriera S."/>
            <person name="Flanigan M."/>
            <person name="Fosler C."/>
            <person name="Glodek A."/>
            <person name="Gu Z."/>
            <person name="Holt R.A."/>
            <person name="Jennings D."/>
            <person name="Kraft C.L."/>
            <person name="Lu F."/>
            <person name="Nguyen T."/>
            <person name="Nusskern D.R."/>
            <person name="Pfannkoch C.M."/>
            <person name="Sitter C."/>
            <person name="Sutton G.G."/>
            <person name="Venter J.C."/>
            <person name="Wang Z."/>
            <person name="Woodage T."/>
            <person name="Zheng X.H."/>
            <person name="Zhong F."/>
        </authorList>
    </citation>
    <scope>NUCLEOTIDE SEQUENCE [LARGE SCALE GENOMIC DNA]</scope>
    <source>
        <strain>BN</strain>
        <strain evidence="2">Sprague-Dawley</strain>
    </source>
</reference>
<evidence type="ECO:0000313" key="1">
    <source>
        <dbReference type="EMBL" id="EDL97035.1"/>
    </source>
</evidence>
<protein>
    <submittedName>
        <fullName evidence="1">RCG60866</fullName>
    </submittedName>
</protein>
<evidence type="ECO:0000313" key="2">
    <source>
        <dbReference type="Proteomes" id="UP000234681"/>
    </source>
</evidence>
<sequence>MPSRKDFCLSLMHSTGRLCHVKECFRMPSWSLVQIIFSIPSSNPEKQILVLVTGLIFGKRLSPSLV</sequence>
<dbReference type="EMBL" id="CH473988">
    <property type="protein sequence ID" value="EDL97035.1"/>
    <property type="molecule type" value="Genomic_DNA"/>
</dbReference>
<accession>A6JK19</accession>
<dbReference type="Proteomes" id="UP000234681">
    <property type="component" value="Chromosome 20"/>
</dbReference>
<gene>
    <name evidence="1" type="ORF">rCG_60866</name>
</gene>
<organism evidence="1 2">
    <name type="scientific">Rattus norvegicus</name>
    <name type="common">Rat</name>
    <dbReference type="NCBI Taxonomy" id="10116"/>
    <lineage>
        <taxon>Eukaryota</taxon>
        <taxon>Metazoa</taxon>
        <taxon>Chordata</taxon>
        <taxon>Craniata</taxon>
        <taxon>Vertebrata</taxon>
        <taxon>Euteleostomi</taxon>
        <taxon>Mammalia</taxon>
        <taxon>Eutheria</taxon>
        <taxon>Euarchontoglires</taxon>
        <taxon>Glires</taxon>
        <taxon>Rodentia</taxon>
        <taxon>Myomorpha</taxon>
        <taxon>Muroidea</taxon>
        <taxon>Muridae</taxon>
        <taxon>Murinae</taxon>
        <taxon>Rattus</taxon>
    </lineage>
</organism>
<dbReference type="AlphaFoldDB" id="A6JK19"/>
<proteinExistence type="predicted"/>